<dbReference type="EMBL" id="JAUYZG010000010">
    <property type="protein sequence ID" value="KAK2896467.1"/>
    <property type="molecule type" value="Genomic_DNA"/>
</dbReference>
<sequence length="76" mass="8545">MPELRDGGYFADGFFDHATGREQAGTPSSGTVSQEEKRQDVSQRRKEKDHQAVPFCPGRSHFSCRKDDALLAHRNP</sequence>
<dbReference type="AlphaFoldDB" id="A0AA88TP44"/>
<dbReference type="Proteomes" id="UP001187343">
    <property type="component" value="Unassembled WGS sequence"/>
</dbReference>
<gene>
    <name evidence="2" type="ORF">Q8A67_010955</name>
</gene>
<proteinExistence type="predicted"/>
<organism evidence="2 3">
    <name type="scientific">Cirrhinus molitorella</name>
    <name type="common">mud carp</name>
    <dbReference type="NCBI Taxonomy" id="172907"/>
    <lineage>
        <taxon>Eukaryota</taxon>
        <taxon>Metazoa</taxon>
        <taxon>Chordata</taxon>
        <taxon>Craniata</taxon>
        <taxon>Vertebrata</taxon>
        <taxon>Euteleostomi</taxon>
        <taxon>Actinopterygii</taxon>
        <taxon>Neopterygii</taxon>
        <taxon>Teleostei</taxon>
        <taxon>Ostariophysi</taxon>
        <taxon>Cypriniformes</taxon>
        <taxon>Cyprinidae</taxon>
        <taxon>Labeoninae</taxon>
        <taxon>Labeonini</taxon>
        <taxon>Cirrhinus</taxon>
    </lineage>
</organism>
<evidence type="ECO:0000313" key="2">
    <source>
        <dbReference type="EMBL" id="KAK2896467.1"/>
    </source>
</evidence>
<protein>
    <submittedName>
        <fullName evidence="2">Uncharacterized protein</fullName>
    </submittedName>
</protein>
<accession>A0AA88TP44</accession>
<evidence type="ECO:0000313" key="3">
    <source>
        <dbReference type="Proteomes" id="UP001187343"/>
    </source>
</evidence>
<evidence type="ECO:0000256" key="1">
    <source>
        <dbReference type="SAM" id="MobiDB-lite"/>
    </source>
</evidence>
<reference evidence="2" key="1">
    <citation type="submission" date="2023-08" db="EMBL/GenBank/DDBJ databases">
        <title>Chromosome-level Genome Assembly of mud carp (Cirrhinus molitorella).</title>
        <authorList>
            <person name="Liu H."/>
        </authorList>
    </citation>
    <scope>NUCLEOTIDE SEQUENCE</scope>
    <source>
        <strain evidence="2">Prfri</strain>
        <tissue evidence="2">Muscle</tissue>
    </source>
</reference>
<name>A0AA88TP44_9TELE</name>
<comment type="caution">
    <text evidence="2">The sequence shown here is derived from an EMBL/GenBank/DDBJ whole genome shotgun (WGS) entry which is preliminary data.</text>
</comment>
<feature type="region of interest" description="Disordered" evidence="1">
    <location>
        <begin position="1"/>
        <end position="58"/>
    </location>
</feature>
<keyword evidence="3" id="KW-1185">Reference proteome</keyword>
<feature type="compositionally biased region" description="Basic and acidic residues" evidence="1">
    <location>
        <begin position="34"/>
        <end position="51"/>
    </location>
</feature>